<proteinExistence type="predicted"/>
<dbReference type="RefSeq" id="WP_208915733.1">
    <property type="nucleotide sequence ID" value="NZ_LT840184.1"/>
</dbReference>
<evidence type="ECO:0000313" key="1">
    <source>
        <dbReference type="EMBL" id="SMF90479.1"/>
    </source>
</evidence>
<protein>
    <submittedName>
        <fullName evidence="1">Uncharacterized protein</fullName>
    </submittedName>
</protein>
<sequence length="248" mass="28533">MLSSQTPSPREQQGIIQSLCEMNLQSYDWRSLARSINQNPEDIFGEGQNNPQKADALITCAVRYGMSFELSVEIEKMKSKNAQFGSTNISKLDAHIAIQLSKLYSILLEKLDEINAIDEPDSPYLSNGLVEDFTEFHDKLKNKAKFSPTNQALAIRSKNDNGVLKRKAKKLGFDDHFVTLSEKIQKFYSKRILGRFPPDEYNADYRLNELVNELFNILPQEFQQREDIEDQIYGVIFDTTFQCLIFNE</sequence>
<accession>A0A1X7HPC8</accession>
<dbReference type="STRING" id="1313296.SAMN05661091_5067"/>
<dbReference type="AlphaFoldDB" id="A0A1X7HPC8"/>
<evidence type="ECO:0000313" key="2">
    <source>
        <dbReference type="Proteomes" id="UP000192940"/>
    </source>
</evidence>
<dbReference type="EMBL" id="LT840184">
    <property type="protein sequence ID" value="SMF90479.1"/>
    <property type="molecule type" value="Genomic_DNA"/>
</dbReference>
<organism evidence="1 2">
    <name type="scientific">Paenibacillus uliginis N3/975</name>
    <dbReference type="NCBI Taxonomy" id="1313296"/>
    <lineage>
        <taxon>Bacteria</taxon>
        <taxon>Bacillati</taxon>
        <taxon>Bacillota</taxon>
        <taxon>Bacilli</taxon>
        <taxon>Bacillales</taxon>
        <taxon>Paenibacillaceae</taxon>
        <taxon>Paenibacillus</taxon>
    </lineage>
</organism>
<gene>
    <name evidence="1" type="ORF">SAMN05661091_5067</name>
</gene>
<reference evidence="1 2" key="1">
    <citation type="submission" date="2017-04" db="EMBL/GenBank/DDBJ databases">
        <authorList>
            <person name="Afonso C.L."/>
            <person name="Miller P.J."/>
            <person name="Scott M.A."/>
            <person name="Spackman E."/>
            <person name="Goraichik I."/>
            <person name="Dimitrov K.M."/>
            <person name="Suarez D.L."/>
            <person name="Swayne D.E."/>
        </authorList>
    </citation>
    <scope>NUCLEOTIDE SEQUENCE [LARGE SCALE GENOMIC DNA]</scope>
    <source>
        <strain evidence="1 2">N3/975</strain>
    </source>
</reference>
<name>A0A1X7HPC8_9BACL</name>
<dbReference type="Proteomes" id="UP000192940">
    <property type="component" value="Chromosome I"/>
</dbReference>
<keyword evidence="2" id="KW-1185">Reference proteome</keyword>